<sequence length="80" mass="8847">MNQTSLAKLSTEELIKKHTAVKTMVWLLAIVLSGILLFFIYVSIQDGITPLLAVPLALSAIIPLNIKNMNALKKELDSRK</sequence>
<organism evidence="2">
    <name type="scientific">marine sediment metagenome</name>
    <dbReference type="NCBI Taxonomy" id="412755"/>
    <lineage>
        <taxon>unclassified sequences</taxon>
        <taxon>metagenomes</taxon>
        <taxon>ecological metagenomes</taxon>
    </lineage>
</organism>
<accession>A0A0F9Y2M3</accession>
<keyword evidence="1" id="KW-0812">Transmembrane</keyword>
<comment type="caution">
    <text evidence="2">The sequence shown here is derived from an EMBL/GenBank/DDBJ whole genome shotgun (WGS) entry which is preliminary data.</text>
</comment>
<dbReference type="AlphaFoldDB" id="A0A0F9Y2M3"/>
<evidence type="ECO:0008006" key="3">
    <source>
        <dbReference type="Google" id="ProtNLM"/>
    </source>
</evidence>
<protein>
    <recommendedName>
        <fullName evidence="3">Redox-active disulfide protein 2</fullName>
    </recommendedName>
</protein>
<reference evidence="2" key="1">
    <citation type="journal article" date="2015" name="Nature">
        <title>Complex archaea that bridge the gap between prokaryotes and eukaryotes.</title>
        <authorList>
            <person name="Spang A."/>
            <person name="Saw J.H."/>
            <person name="Jorgensen S.L."/>
            <person name="Zaremba-Niedzwiedzka K."/>
            <person name="Martijn J."/>
            <person name="Lind A.E."/>
            <person name="van Eijk R."/>
            <person name="Schleper C."/>
            <person name="Guy L."/>
            <person name="Ettema T.J."/>
        </authorList>
    </citation>
    <scope>NUCLEOTIDE SEQUENCE</scope>
</reference>
<feature type="transmembrane region" description="Helical" evidence="1">
    <location>
        <begin position="24"/>
        <end position="42"/>
    </location>
</feature>
<feature type="transmembrane region" description="Helical" evidence="1">
    <location>
        <begin position="48"/>
        <end position="66"/>
    </location>
</feature>
<evidence type="ECO:0000313" key="2">
    <source>
        <dbReference type="EMBL" id="KKO06122.1"/>
    </source>
</evidence>
<gene>
    <name evidence="2" type="ORF">LCGC14_0071350</name>
</gene>
<dbReference type="EMBL" id="LAZR01000017">
    <property type="protein sequence ID" value="KKO06122.1"/>
    <property type="molecule type" value="Genomic_DNA"/>
</dbReference>
<name>A0A0F9Y2M3_9ZZZZ</name>
<keyword evidence="1" id="KW-0472">Membrane</keyword>
<keyword evidence="1" id="KW-1133">Transmembrane helix</keyword>
<evidence type="ECO:0000256" key="1">
    <source>
        <dbReference type="SAM" id="Phobius"/>
    </source>
</evidence>
<proteinExistence type="predicted"/>